<dbReference type="PANTHER" id="PTHR45766:SF6">
    <property type="entry name" value="SWI_SNF-RELATED MATRIX-ASSOCIATED ACTIN-DEPENDENT REGULATOR OF CHROMATIN SUBFAMILY A-LIKE PROTEIN 1"/>
    <property type="match status" value="1"/>
</dbReference>
<dbReference type="PROSITE" id="PS51192">
    <property type="entry name" value="HELICASE_ATP_BIND_1"/>
    <property type="match status" value="1"/>
</dbReference>
<gene>
    <name evidence="3" type="ORF">B1A_13374</name>
</gene>
<dbReference type="GO" id="GO:0006281">
    <property type="term" value="P:DNA repair"/>
    <property type="evidence" value="ECO:0007669"/>
    <property type="project" value="TreeGrafter"/>
</dbReference>
<feature type="non-terminal residue" evidence="3">
    <location>
        <position position="243"/>
    </location>
</feature>
<dbReference type="SUPFAM" id="SSF52540">
    <property type="entry name" value="P-loop containing nucleoside triphosphate hydrolases"/>
    <property type="match status" value="1"/>
</dbReference>
<dbReference type="SMART" id="SM00487">
    <property type="entry name" value="DEXDc"/>
    <property type="match status" value="1"/>
</dbReference>
<feature type="domain" description="Helicase ATP-binding" evidence="2">
    <location>
        <begin position="103"/>
        <end position="243"/>
    </location>
</feature>
<dbReference type="AlphaFoldDB" id="T1B8Z0"/>
<dbReference type="GO" id="GO:0004386">
    <property type="term" value="F:helicase activity"/>
    <property type="evidence" value="ECO:0007669"/>
    <property type="project" value="UniProtKB-KW"/>
</dbReference>
<dbReference type="InterPro" id="IPR000330">
    <property type="entry name" value="SNF2_N"/>
</dbReference>
<keyword evidence="3" id="KW-0547">Nucleotide-binding</keyword>
<dbReference type="GO" id="GO:0016787">
    <property type="term" value="F:hydrolase activity"/>
    <property type="evidence" value="ECO:0007669"/>
    <property type="project" value="UniProtKB-KW"/>
</dbReference>
<evidence type="ECO:0000259" key="2">
    <source>
        <dbReference type="PROSITE" id="PS51192"/>
    </source>
</evidence>
<dbReference type="PANTHER" id="PTHR45766">
    <property type="entry name" value="DNA ANNEALING HELICASE AND ENDONUCLEASE ZRANB3 FAMILY MEMBER"/>
    <property type="match status" value="1"/>
</dbReference>
<dbReference type="InterPro" id="IPR027417">
    <property type="entry name" value="P-loop_NTPase"/>
</dbReference>
<evidence type="ECO:0000313" key="3">
    <source>
        <dbReference type="EMBL" id="EQD50665.1"/>
    </source>
</evidence>
<dbReference type="Gene3D" id="3.40.50.300">
    <property type="entry name" value="P-loop containing nucleotide triphosphate hydrolases"/>
    <property type="match status" value="1"/>
</dbReference>
<dbReference type="GO" id="GO:0043596">
    <property type="term" value="C:nuclear replication fork"/>
    <property type="evidence" value="ECO:0007669"/>
    <property type="project" value="TreeGrafter"/>
</dbReference>
<dbReference type="GO" id="GO:0031297">
    <property type="term" value="P:replication fork processing"/>
    <property type="evidence" value="ECO:0007669"/>
    <property type="project" value="TreeGrafter"/>
</dbReference>
<comment type="caution">
    <text evidence="3">The sequence shown here is derived from an EMBL/GenBank/DDBJ whole genome shotgun (WGS) entry which is preliminary data.</text>
</comment>
<dbReference type="GO" id="GO:0005524">
    <property type="term" value="F:ATP binding"/>
    <property type="evidence" value="ECO:0007669"/>
    <property type="project" value="InterPro"/>
</dbReference>
<reference evidence="3" key="1">
    <citation type="submission" date="2013-08" db="EMBL/GenBank/DDBJ databases">
        <authorList>
            <person name="Mendez C."/>
            <person name="Richter M."/>
            <person name="Ferrer M."/>
            <person name="Sanchez J."/>
        </authorList>
    </citation>
    <scope>NUCLEOTIDE SEQUENCE</scope>
</reference>
<protein>
    <submittedName>
        <fullName evidence="3">Helicase domain protein</fullName>
    </submittedName>
</protein>
<proteinExistence type="predicted"/>
<dbReference type="Pfam" id="PF00176">
    <property type="entry name" value="SNF2-rel_dom"/>
    <property type="match status" value="1"/>
</dbReference>
<dbReference type="EMBL" id="AUZX01009782">
    <property type="protein sequence ID" value="EQD50665.1"/>
    <property type="molecule type" value="Genomic_DNA"/>
</dbReference>
<dbReference type="PROSITE" id="PS00690">
    <property type="entry name" value="DEAH_ATP_HELICASE"/>
    <property type="match status" value="1"/>
</dbReference>
<keyword evidence="3" id="KW-0347">Helicase</keyword>
<dbReference type="InterPro" id="IPR014001">
    <property type="entry name" value="Helicase_ATP-bd"/>
</dbReference>
<evidence type="ECO:0000256" key="1">
    <source>
        <dbReference type="ARBA" id="ARBA00022801"/>
    </source>
</evidence>
<name>T1B8Z0_9ZZZZ</name>
<sequence>MPAVLAGSSNLTLAGLSWNRELNLGYPSGQHTGLVIDWFNHLWDESIAFDLAALYEARWKPHAPGVVFLRMLYELYGDGSEAPELRIDLPVTQFQKDGILRAKRILDDLGGVLVCDEVGLGKTFIAGEFIKSVSQRDRQKVLVVVPAALKKSTWDPFLRKYDMISARVELVTYDDVRLGTKRGVRPEDLDDYSLVIIDEAHNLRNASTLTAQAVMDLLWGEHPKKVLLLTATPVNNSLRDLQS</sequence>
<keyword evidence="3" id="KW-0067">ATP-binding</keyword>
<organism evidence="3">
    <name type="scientific">mine drainage metagenome</name>
    <dbReference type="NCBI Taxonomy" id="410659"/>
    <lineage>
        <taxon>unclassified sequences</taxon>
        <taxon>metagenomes</taxon>
        <taxon>ecological metagenomes</taxon>
    </lineage>
</organism>
<reference evidence="3" key="2">
    <citation type="journal article" date="2014" name="ISME J.">
        <title>Microbial stratification in low pH oxic and suboxic macroscopic growths along an acid mine drainage.</title>
        <authorList>
            <person name="Mendez-Garcia C."/>
            <person name="Mesa V."/>
            <person name="Sprenger R.R."/>
            <person name="Richter M."/>
            <person name="Diez M.S."/>
            <person name="Solano J."/>
            <person name="Bargiela R."/>
            <person name="Golyshina O.V."/>
            <person name="Manteca A."/>
            <person name="Ramos J.L."/>
            <person name="Gallego J.R."/>
            <person name="Llorente I."/>
            <person name="Martins Dos Santos V.A."/>
            <person name="Jensen O.N."/>
            <person name="Pelaez A.I."/>
            <person name="Sanchez J."/>
            <person name="Ferrer M."/>
        </authorList>
    </citation>
    <scope>NUCLEOTIDE SEQUENCE</scope>
</reference>
<keyword evidence="1" id="KW-0378">Hydrolase</keyword>
<dbReference type="InterPro" id="IPR002464">
    <property type="entry name" value="DNA/RNA_helicase_DEAH_CS"/>
</dbReference>
<accession>T1B8Z0</accession>